<evidence type="ECO:0000256" key="28">
    <source>
        <dbReference type="ARBA" id="ARBA00052623"/>
    </source>
</evidence>
<evidence type="ECO:0000256" key="10">
    <source>
        <dbReference type="ARBA" id="ARBA00034809"/>
    </source>
</evidence>
<evidence type="ECO:0000256" key="17">
    <source>
        <dbReference type="ARBA" id="ARBA00050962"/>
    </source>
</evidence>
<dbReference type="Pfam" id="PF05721">
    <property type="entry name" value="PhyH"/>
    <property type="match status" value="1"/>
</dbReference>
<evidence type="ECO:0000256" key="20">
    <source>
        <dbReference type="ARBA" id="ARBA00051281"/>
    </source>
</evidence>
<dbReference type="Proteomes" id="UP000694393">
    <property type="component" value="Unplaced"/>
</dbReference>
<comment type="similarity">
    <text evidence="4">Belongs to the PhyH family.</text>
</comment>
<evidence type="ECO:0000256" key="18">
    <source>
        <dbReference type="ARBA" id="ARBA00051009"/>
    </source>
</evidence>
<keyword evidence="33" id="KW-1185">Reference proteome</keyword>
<dbReference type="AlphaFoldDB" id="A0A8C8RW11"/>
<evidence type="ECO:0000256" key="31">
    <source>
        <dbReference type="SAM" id="Phobius"/>
    </source>
</evidence>
<comment type="catalytic activity">
    <reaction evidence="19">
        <text>heptadecanoyl-CoA + 2-oxoglutarate + O2 = 2-hydroxyheptadecanoyl-CoA + succinate + CO2</text>
        <dbReference type="Rhea" id="RHEA:54616"/>
        <dbReference type="ChEBI" id="CHEBI:15379"/>
        <dbReference type="ChEBI" id="CHEBI:16526"/>
        <dbReference type="ChEBI" id="CHEBI:16810"/>
        <dbReference type="ChEBI" id="CHEBI:30031"/>
        <dbReference type="ChEBI" id="CHEBI:74307"/>
        <dbReference type="ChEBI" id="CHEBI:138297"/>
    </reaction>
    <physiologicalReaction direction="left-to-right" evidence="19">
        <dbReference type="Rhea" id="RHEA:54617"/>
    </physiologicalReaction>
</comment>
<feature type="transmembrane region" description="Helical" evidence="31">
    <location>
        <begin position="311"/>
        <end position="333"/>
    </location>
</feature>
<evidence type="ECO:0000256" key="12">
    <source>
        <dbReference type="ARBA" id="ARBA00034924"/>
    </source>
</evidence>
<organism evidence="32 33">
    <name type="scientific">Pelusios castaneus</name>
    <name type="common">West African mud turtle</name>
    <dbReference type="NCBI Taxonomy" id="367368"/>
    <lineage>
        <taxon>Eukaryota</taxon>
        <taxon>Metazoa</taxon>
        <taxon>Chordata</taxon>
        <taxon>Craniata</taxon>
        <taxon>Vertebrata</taxon>
        <taxon>Euteleostomi</taxon>
        <taxon>Archelosauria</taxon>
        <taxon>Testudinata</taxon>
        <taxon>Testudines</taxon>
        <taxon>Pleurodira</taxon>
        <taxon>Pelomedusidae</taxon>
        <taxon>Pelusios</taxon>
    </lineage>
</organism>
<evidence type="ECO:0000256" key="7">
    <source>
        <dbReference type="ARBA" id="ARBA00022964"/>
    </source>
</evidence>
<dbReference type="EC" id="1.14.11.18" evidence="10"/>
<comment type="catalytic activity">
    <reaction evidence="13">
        <text>tetradecanoyl-CoA + 2-oxoglutarate + O2 = 2-hydroxytetradecanoyl-CoA + succinate + CO2</text>
        <dbReference type="Rhea" id="RHEA:54632"/>
        <dbReference type="ChEBI" id="CHEBI:15379"/>
        <dbReference type="ChEBI" id="CHEBI:16526"/>
        <dbReference type="ChEBI" id="CHEBI:16810"/>
        <dbReference type="ChEBI" id="CHEBI:30031"/>
        <dbReference type="ChEBI" id="CHEBI:57385"/>
        <dbReference type="ChEBI" id="CHEBI:138300"/>
    </reaction>
    <physiologicalReaction direction="left-to-right" evidence="13">
        <dbReference type="Rhea" id="RHEA:54633"/>
    </physiologicalReaction>
</comment>
<comment type="catalytic activity">
    <reaction evidence="22">
        <text>octadecanoyl-CoA + 2-oxoglutarate + O2 = 2-hydroxyoctadecanoyl-CoA + succinate + CO2</text>
        <dbReference type="Rhea" id="RHEA:54624"/>
        <dbReference type="ChEBI" id="CHEBI:15379"/>
        <dbReference type="ChEBI" id="CHEBI:16526"/>
        <dbReference type="ChEBI" id="CHEBI:16810"/>
        <dbReference type="ChEBI" id="CHEBI:30031"/>
        <dbReference type="ChEBI" id="CHEBI:57394"/>
        <dbReference type="ChEBI" id="CHEBI:74116"/>
    </reaction>
    <physiologicalReaction direction="left-to-right" evidence="22">
        <dbReference type="Rhea" id="RHEA:54625"/>
    </physiologicalReaction>
</comment>
<feature type="transmembrane region" description="Helical" evidence="31">
    <location>
        <begin position="389"/>
        <end position="410"/>
    </location>
</feature>
<evidence type="ECO:0000256" key="22">
    <source>
        <dbReference type="ARBA" id="ARBA00051765"/>
    </source>
</evidence>
<evidence type="ECO:0000256" key="8">
    <source>
        <dbReference type="ARBA" id="ARBA00023002"/>
    </source>
</evidence>
<evidence type="ECO:0000313" key="33">
    <source>
        <dbReference type="Proteomes" id="UP000694393"/>
    </source>
</evidence>
<dbReference type="InterPro" id="IPR047128">
    <property type="entry name" value="PhyH"/>
</dbReference>
<keyword evidence="5" id="KW-0479">Metal-binding</keyword>
<evidence type="ECO:0000256" key="3">
    <source>
        <dbReference type="ARBA" id="ARBA00004872"/>
    </source>
</evidence>
<dbReference type="GO" id="GO:0031418">
    <property type="term" value="F:L-ascorbic acid binding"/>
    <property type="evidence" value="ECO:0007669"/>
    <property type="project" value="UniProtKB-KW"/>
</dbReference>
<dbReference type="GO" id="GO:0048244">
    <property type="term" value="F:phytanoyl-CoA dioxygenase activity"/>
    <property type="evidence" value="ECO:0007669"/>
    <property type="project" value="UniProtKB-EC"/>
</dbReference>
<keyword evidence="9" id="KW-0408">Iron</keyword>
<proteinExistence type="inferred from homology"/>
<reference evidence="32" key="2">
    <citation type="submission" date="2025-09" db="UniProtKB">
        <authorList>
            <consortium name="Ensembl"/>
        </authorList>
    </citation>
    <scope>IDENTIFICATION</scope>
</reference>
<evidence type="ECO:0000313" key="32">
    <source>
        <dbReference type="Ensembl" id="ENSPCEP00000010558.1"/>
    </source>
</evidence>
<comment type="pathway">
    <text evidence="3">Lipid metabolism; fatty acid metabolism.</text>
</comment>
<evidence type="ECO:0000256" key="1">
    <source>
        <dbReference type="ARBA" id="ARBA00001961"/>
    </source>
</evidence>
<dbReference type="Gene3D" id="2.60.120.620">
    <property type="entry name" value="q2cbj1_9rhob like domain"/>
    <property type="match status" value="1"/>
</dbReference>
<dbReference type="GO" id="GO:0046872">
    <property type="term" value="F:metal ion binding"/>
    <property type="evidence" value="ECO:0007669"/>
    <property type="project" value="UniProtKB-KW"/>
</dbReference>
<comment type="catalytic activity">
    <reaction evidence="20">
        <text>eicosanoyl-CoA + 2-oxoglutarate + O2 = 2-hydroxyeicosanoyl-CoA + succinate + CO2</text>
        <dbReference type="Rhea" id="RHEA:54620"/>
        <dbReference type="ChEBI" id="CHEBI:15379"/>
        <dbReference type="ChEBI" id="CHEBI:16526"/>
        <dbReference type="ChEBI" id="CHEBI:16810"/>
        <dbReference type="ChEBI" id="CHEBI:30031"/>
        <dbReference type="ChEBI" id="CHEBI:57380"/>
        <dbReference type="ChEBI" id="CHEBI:138298"/>
    </reaction>
    <physiologicalReaction direction="left-to-right" evidence="20">
        <dbReference type="Rhea" id="RHEA:54621"/>
    </physiologicalReaction>
</comment>
<dbReference type="GO" id="GO:0001561">
    <property type="term" value="P:fatty acid alpha-oxidation"/>
    <property type="evidence" value="ECO:0007669"/>
    <property type="project" value="InterPro"/>
</dbReference>
<evidence type="ECO:0000256" key="30">
    <source>
        <dbReference type="ARBA" id="ARBA00071213"/>
    </source>
</evidence>
<evidence type="ECO:0000256" key="27">
    <source>
        <dbReference type="ARBA" id="ARBA00052528"/>
    </source>
</evidence>
<evidence type="ECO:0000256" key="23">
    <source>
        <dbReference type="ARBA" id="ARBA00051796"/>
    </source>
</evidence>
<dbReference type="Ensembl" id="ENSPCET00000010911.1">
    <property type="protein sequence ID" value="ENSPCEP00000010558.1"/>
    <property type="gene ID" value="ENSPCEG00000008376.1"/>
</dbReference>
<comment type="cofactor">
    <cofactor evidence="1">
        <name>L-ascorbate</name>
        <dbReference type="ChEBI" id="CHEBI:38290"/>
    </cofactor>
</comment>
<evidence type="ECO:0000256" key="4">
    <source>
        <dbReference type="ARBA" id="ARBA00005830"/>
    </source>
</evidence>
<keyword evidence="7" id="KW-0223">Dioxygenase</keyword>
<dbReference type="FunFam" id="2.60.120.620:FF:000012">
    <property type="entry name" value="Phytanoyl-CoA dioxygenase, peroxisomal"/>
    <property type="match status" value="1"/>
</dbReference>
<evidence type="ECO:0000256" key="14">
    <source>
        <dbReference type="ARBA" id="ARBA00050439"/>
    </source>
</evidence>
<comment type="catalytic activity">
    <reaction evidence="28">
        <text>octanoyl-CoA + 2-oxoglutarate + O2 = 2-hydroxyoctanoyl-CoA + succinate + CO2</text>
        <dbReference type="Rhea" id="RHEA:54600"/>
        <dbReference type="ChEBI" id="CHEBI:15379"/>
        <dbReference type="ChEBI" id="CHEBI:16526"/>
        <dbReference type="ChEBI" id="CHEBI:16810"/>
        <dbReference type="ChEBI" id="CHEBI:30031"/>
        <dbReference type="ChEBI" id="CHEBI:57386"/>
        <dbReference type="ChEBI" id="CHEBI:138290"/>
    </reaction>
    <physiologicalReaction direction="left-to-right" evidence="28">
        <dbReference type="Rhea" id="RHEA:54601"/>
    </physiologicalReaction>
</comment>
<comment type="catalytic activity">
    <reaction evidence="24">
        <text>3-methylnonanoyl-CoA + 2-oxoglutarate + O2 = 2-hydroxy-3-methylnonanoyl-CoA + succinate + CO2</text>
        <dbReference type="Rhea" id="RHEA:55180"/>
        <dbReference type="ChEBI" id="CHEBI:15379"/>
        <dbReference type="ChEBI" id="CHEBI:16526"/>
        <dbReference type="ChEBI" id="CHEBI:16810"/>
        <dbReference type="ChEBI" id="CHEBI:30031"/>
        <dbReference type="ChEBI" id="CHEBI:138633"/>
        <dbReference type="ChEBI" id="CHEBI:138634"/>
    </reaction>
    <physiologicalReaction direction="left-to-right" evidence="24">
        <dbReference type="Rhea" id="RHEA:55181"/>
    </physiologicalReaction>
</comment>
<evidence type="ECO:0000256" key="13">
    <source>
        <dbReference type="ARBA" id="ARBA00050314"/>
    </source>
</evidence>
<keyword evidence="31" id="KW-0812">Transmembrane</keyword>
<evidence type="ECO:0000256" key="16">
    <source>
        <dbReference type="ARBA" id="ARBA00050820"/>
    </source>
</evidence>
<dbReference type="PANTHER" id="PTHR21308">
    <property type="entry name" value="PHYTANOYL-COA ALPHA-HYDROXYLASE"/>
    <property type="match status" value="1"/>
</dbReference>
<evidence type="ECO:0000256" key="21">
    <source>
        <dbReference type="ARBA" id="ARBA00051373"/>
    </source>
</evidence>
<comment type="catalytic activity">
    <reaction evidence="27">
        <text>butanoyl-CoA + 2-oxoglutarate + O2 = 2-hydroxybutanoyl-CoA + succinate + CO2</text>
        <dbReference type="Rhea" id="RHEA:55176"/>
        <dbReference type="ChEBI" id="CHEBI:15379"/>
        <dbReference type="ChEBI" id="CHEBI:16526"/>
        <dbReference type="ChEBI" id="CHEBI:16810"/>
        <dbReference type="ChEBI" id="CHEBI:30031"/>
        <dbReference type="ChEBI" id="CHEBI:57371"/>
        <dbReference type="ChEBI" id="CHEBI:138628"/>
    </reaction>
    <physiologicalReaction direction="left-to-right" evidence="27">
        <dbReference type="Rhea" id="RHEA:55177"/>
    </physiologicalReaction>
</comment>
<keyword evidence="31" id="KW-0472">Membrane</keyword>
<evidence type="ECO:0000256" key="5">
    <source>
        <dbReference type="ARBA" id="ARBA00022723"/>
    </source>
</evidence>
<reference evidence="32" key="1">
    <citation type="submission" date="2025-08" db="UniProtKB">
        <authorList>
            <consortium name="Ensembl"/>
        </authorList>
    </citation>
    <scope>IDENTIFICATION</scope>
</reference>
<evidence type="ECO:0000256" key="24">
    <source>
        <dbReference type="ARBA" id="ARBA00051909"/>
    </source>
</evidence>
<feature type="transmembrane region" description="Helical" evidence="31">
    <location>
        <begin position="363"/>
        <end position="383"/>
    </location>
</feature>
<comment type="catalytic activity">
    <reaction evidence="17">
        <text>phytanoyl-CoA + 2-oxoglutarate + O2 = 2-hydroxyphytanoyl-CoA + succinate + CO2</text>
        <dbReference type="Rhea" id="RHEA:16065"/>
        <dbReference type="ChEBI" id="CHEBI:15379"/>
        <dbReference type="ChEBI" id="CHEBI:16526"/>
        <dbReference type="ChEBI" id="CHEBI:16810"/>
        <dbReference type="ChEBI" id="CHEBI:30031"/>
        <dbReference type="ChEBI" id="CHEBI:57334"/>
        <dbReference type="ChEBI" id="CHEBI:57391"/>
        <dbReference type="EC" id="1.14.11.18"/>
    </reaction>
    <physiologicalReaction direction="left-to-right" evidence="17">
        <dbReference type="Rhea" id="RHEA:16066"/>
    </physiologicalReaction>
</comment>
<evidence type="ECO:0000256" key="15">
    <source>
        <dbReference type="ARBA" id="ARBA00050601"/>
    </source>
</evidence>
<dbReference type="GO" id="GO:0005777">
    <property type="term" value="C:peroxisome"/>
    <property type="evidence" value="ECO:0007669"/>
    <property type="project" value="UniProtKB-ARBA"/>
</dbReference>
<evidence type="ECO:0000256" key="2">
    <source>
        <dbReference type="ARBA" id="ARBA00001962"/>
    </source>
</evidence>
<evidence type="ECO:0000256" key="29">
    <source>
        <dbReference type="ARBA" id="ARBA00053028"/>
    </source>
</evidence>
<dbReference type="InterPro" id="IPR008775">
    <property type="entry name" value="Phytyl_CoA_dOase-like"/>
</dbReference>
<keyword evidence="6" id="KW-0847">Vitamin C</keyword>
<comment type="catalytic activity">
    <reaction evidence="16">
        <text>decanoyl-CoA + 2-oxoglutarate + O2 = 2-hydroxydecanoyl-CoA + succinate + CO2</text>
        <dbReference type="Rhea" id="RHEA:54604"/>
        <dbReference type="ChEBI" id="CHEBI:15379"/>
        <dbReference type="ChEBI" id="CHEBI:16526"/>
        <dbReference type="ChEBI" id="CHEBI:16810"/>
        <dbReference type="ChEBI" id="CHEBI:30031"/>
        <dbReference type="ChEBI" id="CHEBI:61430"/>
        <dbReference type="ChEBI" id="CHEBI:138292"/>
    </reaction>
    <physiologicalReaction direction="left-to-right" evidence="16">
        <dbReference type="Rhea" id="RHEA:54605"/>
    </physiologicalReaction>
</comment>
<evidence type="ECO:0000256" key="25">
    <source>
        <dbReference type="ARBA" id="ARBA00051952"/>
    </source>
</evidence>
<comment type="catalytic activity">
    <reaction evidence="14">
        <text>3-methylbutanoyl-CoA + 2-oxoglutarate + O2 = 2-hydroxy-3-methylbutanoyl-CoA + succinate + CO2</text>
        <dbReference type="Rhea" id="RHEA:54612"/>
        <dbReference type="ChEBI" id="CHEBI:15379"/>
        <dbReference type="ChEBI" id="CHEBI:16526"/>
        <dbReference type="ChEBI" id="CHEBI:16810"/>
        <dbReference type="ChEBI" id="CHEBI:30031"/>
        <dbReference type="ChEBI" id="CHEBI:57345"/>
        <dbReference type="ChEBI" id="CHEBI:138296"/>
    </reaction>
    <physiologicalReaction direction="left-to-right" evidence="14">
        <dbReference type="Rhea" id="RHEA:54613"/>
    </physiologicalReaction>
</comment>
<comment type="catalytic activity">
    <reaction evidence="18">
        <text>dodecanoyl-CoA + 2-oxoglutarate + O2 = 2-hydroxydodecanoyl-CoA + succinate + CO2</text>
        <dbReference type="Rhea" id="RHEA:54628"/>
        <dbReference type="ChEBI" id="CHEBI:15379"/>
        <dbReference type="ChEBI" id="CHEBI:16526"/>
        <dbReference type="ChEBI" id="CHEBI:16810"/>
        <dbReference type="ChEBI" id="CHEBI:30031"/>
        <dbReference type="ChEBI" id="CHEBI:57375"/>
        <dbReference type="ChEBI" id="CHEBI:138299"/>
    </reaction>
    <physiologicalReaction direction="left-to-right" evidence="18">
        <dbReference type="Rhea" id="RHEA:54629"/>
    </physiologicalReaction>
</comment>
<evidence type="ECO:0000256" key="6">
    <source>
        <dbReference type="ARBA" id="ARBA00022896"/>
    </source>
</evidence>
<evidence type="ECO:0000256" key="11">
    <source>
        <dbReference type="ARBA" id="ARBA00034921"/>
    </source>
</evidence>
<evidence type="ECO:0000256" key="26">
    <source>
        <dbReference type="ARBA" id="ARBA00052152"/>
    </source>
</evidence>
<comment type="cofactor">
    <cofactor evidence="2">
        <name>Fe cation</name>
        <dbReference type="ChEBI" id="CHEBI:24875"/>
    </cofactor>
</comment>
<dbReference type="SUPFAM" id="SSF51197">
    <property type="entry name" value="Clavaminate synthase-like"/>
    <property type="match status" value="1"/>
</dbReference>
<accession>A0A8C8RW11</accession>
<name>A0A8C8RW11_9SAUR</name>
<comment type="catalytic activity">
    <reaction evidence="21">
        <text>hexadecanoyl-CoA + 2-oxoglutarate + O2 = 2-hydroxyhexadecanoyl-CoA + succinate + CO2</text>
        <dbReference type="Rhea" id="RHEA:54596"/>
        <dbReference type="ChEBI" id="CHEBI:15379"/>
        <dbReference type="ChEBI" id="CHEBI:16526"/>
        <dbReference type="ChEBI" id="CHEBI:16810"/>
        <dbReference type="ChEBI" id="CHEBI:30031"/>
        <dbReference type="ChEBI" id="CHEBI:57379"/>
        <dbReference type="ChEBI" id="CHEBI:74115"/>
    </reaction>
    <physiologicalReaction direction="left-to-right" evidence="21">
        <dbReference type="Rhea" id="RHEA:54597"/>
    </physiologicalReaction>
</comment>
<comment type="catalytic activity">
    <reaction evidence="25">
        <text>3-methylundecanoyl-CoA + 2-oxoglutarate + O2 = 2-hydroxy-3-methylundecanoyl-CoA + succinate + CO2</text>
        <dbReference type="Rhea" id="RHEA:55184"/>
        <dbReference type="ChEBI" id="CHEBI:15379"/>
        <dbReference type="ChEBI" id="CHEBI:16526"/>
        <dbReference type="ChEBI" id="CHEBI:16810"/>
        <dbReference type="ChEBI" id="CHEBI:30031"/>
        <dbReference type="ChEBI" id="CHEBI:84183"/>
        <dbReference type="ChEBI" id="CHEBI:138632"/>
    </reaction>
    <physiologicalReaction direction="left-to-right" evidence="25">
        <dbReference type="Rhea" id="RHEA:55185"/>
    </physiologicalReaction>
</comment>
<keyword evidence="8" id="KW-0560">Oxidoreductase</keyword>
<evidence type="ECO:0000256" key="9">
    <source>
        <dbReference type="ARBA" id="ARBA00023004"/>
    </source>
</evidence>
<keyword evidence="31" id="KW-1133">Transmembrane helix</keyword>
<sequence>MYSCVISLVYLCSYTLDNNLLTPEQRHFYDENGYLLIKNLVSDEDIERFRNEFAKICKKEVQVPGLIIMRDVAIAKSEFVPDQKAVTKIQDFQEDEELFRYCSMPQILKYVECFTGPNIMAMHTMLINKPPDSGKKTSRHPMHQDLHYFPFRPADLVVCAWTAMERIDRSNGCLVVLPGTHKGSLKQHDYPDWEGGVNKMYHGVRDYNKSLPRVHLVMEKGDTVFFHPLLIHGSGMNSTEGFRKAISCHYASADCHYIDVKGTSQENIEKEVVEIARRKYSVSTPITLKVSLKVSSNSSILHNPSYTAKSVHFTFVSMSLLLVGESLCFLLLALTHPTTLDWVSVGLIMDLSRYFFEREILDFLWVLVTVAGRFSLFFITSFIETPSLTALTVLCGMADLPWEITGIVLMR</sequence>
<dbReference type="PANTHER" id="PTHR21308:SF1">
    <property type="entry name" value="PHYTANOYL-COA DIOXYGENASE, PEROXISOMAL"/>
    <property type="match status" value="1"/>
</dbReference>
<comment type="catalytic activity">
    <reaction evidence="26">
        <text>3-methyldodecanoyl-CoA + 2-oxoglutarate + O2 = 2-hydroxy-3-methyldodecanoyl-CoA + succinate + CO2</text>
        <dbReference type="Rhea" id="RHEA:55192"/>
        <dbReference type="ChEBI" id="CHEBI:15379"/>
        <dbReference type="ChEBI" id="CHEBI:16526"/>
        <dbReference type="ChEBI" id="CHEBI:16810"/>
        <dbReference type="ChEBI" id="CHEBI:30031"/>
        <dbReference type="ChEBI" id="CHEBI:138636"/>
        <dbReference type="ChEBI" id="CHEBI:138637"/>
    </reaction>
    <physiologicalReaction direction="left-to-right" evidence="26">
        <dbReference type="Rhea" id="RHEA:55193"/>
    </physiologicalReaction>
</comment>
<comment type="cofactor">
    <cofactor evidence="29">
        <name>ATP</name>
        <dbReference type="ChEBI" id="CHEBI:30616"/>
    </cofactor>
</comment>
<protein>
    <recommendedName>
        <fullName evidence="30">Phytanoyl-CoA dioxygenase, peroxisomal</fullName>
        <ecNumber evidence="10">1.14.11.18</ecNumber>
    </recommendedName>
    <alternativeName>
        <fullName evidence="11">Phytanic acid oxidase</fullName>
    </alternativeName>
    <alternativeName>
        <fullName evidence="12">Phytanoyl-CoA alpha-hydroxylase</fullName>
    </alternativeName>
</protein>
<evidence type="ECO:0000256" key="19">
    <source>
        <dbReference type="ARBA" id="ARBA00051163"/>
    </source>
</evidence>
<comment type="catalytic activity">
    <reaction evidence="23">
        <text>3-methylhexadecanoyl-CoA + 2-oxoglutarate + O2 = 2-hydroxy-3-methylhexadecanoyl-CoA + succinate + CO2</text>
        <dbReference type="Rhea" id="RHEA:44000"/>
        <dbReference type="ChEBI" id="CHEBI:15379"/>
        <dbReference type="ChEBI" id="CHEBI:16526"/>
        <dbReference type="ChEBI" id="CHEBI:16810"/>
        <dbReference type="ChEBI" id="CHEBI:30031"/>
        <dbReference type="ChEBI" id="CHEBI:58784"/>
        <dbReference type="ChEBI" id="CHEBI:83969"/>
    </reaction>
    <physiologicalReaction direction="left-to-right" evidence="23">
        <dbReference type="Rhea" id="RHEA:44001"/>
    </physiologicalReaction>
</comment>
<comment type="catalytic activity">
    <reaction evidence="15">
        <text>hexanoyl-CoA + 2-oxoglutarate + O2 = 2-hydroxyhexanoyl-CoA + succinate + CO2</text>
        <dbReference type="Rhea" id="RHEA:55172"/>
        <dbReference type="ChEBI" id="CHEBI:15379"/>
        <dbReference type="ChEBI" id="CHEBI:16526"/>
        <dbReference type="ChEBI" id="CHEBI:16810"/>
        <dbReference type="ChEBI" id="CHEBI:30031"/>
        <dbReference type="ChEBI" id="CHEBI:62620"/>
        <dbReference type="ChEBI" id="CHEBI:138630"/>
    </reaction>
    <physiologicalReaction direction="left-to-right" evidence="15">
        <dbReference type="Rhea" id="RHEA:55173"/>
    </physiologicalReaction>
</comment>